<dbReference type="PANTHER" id="PTHR11005">
    <property type="entry name" value="LYSOSOMAL ACID LIPASE-RELATED"/>
    <property type="match status" value="1"/>
</dbReference>
<name>A0ABD1D6M5_CULPP</name>
<keyword evidence="4" id="KW-0442">Lipid degradation</keyword>
<keyword evidence="10" id="KW-1185">Reference proteome</keyword>
<keyword evidence="6" id="KW-0325">Glycoprotein</keyword>
<dbReference type="GO" id="GO:0016042">
    <property type="term" value="P:lipid catabolic process"/>
    <property type="evidence" value="ECO:0007669"/>
    <property type="project" value="UniProtKB-KW"/>
</dbReference>
<evidence type="ECO:0000256" key="5">
    <source>
        <dbReference type="ARBA" id="ARBA00023098"/>
    </source>
</evidence>
<feature type="active site" description="Nucleophile" evidence="7">
    <location>
        <position position="211"/>
    </location>
</feature>
<dbReference type="Pfam" id="PF00561">
    <property type="entry name" value="Abhydrolase_1"/>
    <property type="match status" value="1"/>
</dbReference>
<dbReference type="GO" id="GO:0016787">
    <property type="term" value="F:hydrolase activity"/>
    <property type="evidence" value="ECO:0007669"/>
    <property type="project" value="UniProtKB-KW"/>
</dbReference>
<evidence type="ECO:0000313" key="9">
    <source>
        <dbReference type="EMBL" id="KAL1395104.1"/>
    </source>
</evidence>
<evidence type="ECO:0000256" key="6">
    <source>
        <dbReference type="ARBA" id="ARBA00023180"/>
    </source>
</evidence>
<organism evidence="9 10">
    <name type="scientific">Culex pipiens pipiens</name>
    <name type="common">Northern house mosquito</name>
    <dbReference type="NCBI Taxonomy" id="38569"/>
    <lineage>
        <taxon>Eukaryota</taxon>
        <taxon>Metazoa</taxon>
        <taxon>Ecdysozoa</taxon>
        <taxon>Arthropoda</taxon>
        <taxon>Hexapoda</taxon>
        <taxon>Insecta</taxon>
        <taxon>Pterygota</taxon>
        <taxon>Neoptera</taxon>
        <taxon>Endopterygota</taxon>
        <taxon>Diptera</taxon>
        <taxon>Nematocera</taxon>
        <taxon>Culicoidea</taxon>
        <taxon>Culicidae</taxon>
        <taxon>Culicinae</taxon>
        <taxon>Culicini</taxon>
        <taxon>Culex</taxon>
        <taxon>Culex</taxon>
    </lineage>
</organism>
<protein>
    <recommendedName>
        <fullName evidence="8">AB hydrolase-1 domain-containing protein</fullName>
    </recommendedName>
</protein>
<dbReference type="Gene3D" id="3.40.50.1820">
    <property type="entry name" value="alpha/beta hydrolase"/>
    <property type="match status" value="1"/>
</dbReference>
<dbReference type="FunFam" id="3.40.50.1820:FF:000057">
    <property type="entry name" value="Lipase"/>
    <property type="match status" value="1"/>
</dbReference>
<proteinExistence type="inferred from homology"/>
<dbReference type="Proteomes" id="UP001562425">
    <property type="component" value="Unassembled WGS sequence"/>
</dbReference>
<keyword evidence="5" id="KW-0443">Lipid metabolism</keyword>
<dbReference type="AlphaFoldDB" id="A0ABD1D6M5"/>
<feature type="active site" description="Charge relay system" evidence="7">
    <location>
        <position position="384"/>
    </location>
</feature>
<evidence type="ECO:0000256" key="7">
    <source>
        <dbReference type="PIRSR" id="PIRSR000862-1"/>
    </source>
</evidence>
<accession>A0ABD1D6M5</accession>
<dbReference type="InterPro" id="IPR025483">
    <property type="entry name" value="Lipase_euk"/>
</dbReference>
<gene>
    <name evidence="9" type="ORF">pipiens_011489</name>
</gene>
<dbReference type="SUPFAM" id="SSF53474">
    <property type="entry name" value="alpha/beta-Hydrolases"/>
    <property type="match status" value="1"/>
</dbReference>
<comment type="similarity">
    <text evidence="1">Belongs to the AB hydrolase superfamily. Lipase family.</text>
</comment>
<evidence type="ECO:0000313" key="10">
    <source>
        <dbReference type="Proteomes" id="UP001562425"/>
    </source>
</evidence>
<sequence length="441" mass="49902">MIARLIASPGSVGSVESTGQDLTMSSGMIGWWMLIVLVGRVLGQNEVDTTENDIPQEEDQDEASWFQIDDEDGELTVPELITKYGYRVESHAVISSDGYMLTVFRIAPRQPPEKSQYPVLMVHGLMTSAADYVITGPNNSLAYLLADRGYEVWLANMRGTRYSKGHTSIAPDSPEYWDFSWHEMGYYDLPAIIDYIRATSNVSKVHYVGHSQGTTVYFVMSSSRPEYNEKIALMTALSPAVILKRIRSPIGRLILDLVESLKQLLQALEIYDVFAYNKNYHQLAKSICPKEEKESICYRLISQICGPNPDAYDRKLMLAFLGHAPAGASVKQLMHFIQLNRSGLFRRYDYGKKGNLQTYSNWKPPSYNLTAASAPVLIYYALNDWIVHPRDVQQFARKLPRVVGLNPVGDKQFNHLDFITAKNAREQLYDKLMPVLDGFND</sequence>
<keyword evidence="2" id="KW-0732">Signal</keyword>
<reference evidence="9 10" key="1">
    <citation type="submission" date="2024-05" db="EMBL/GenBank/DDBJ databases">
        <title>Culex pipiens pipiens assembly and annotation.</title>
        <authorList>
            <person name="Alout H."/>
            <person name="Durand T."/>
        </authorList>
    </citation>
    <scope>NUCLEOTIDE SEQUENCE [LARGE SCALE GENOMIC DNA]</scope>
    <source>
        <strain evidence="9">HA-2024</strain>
        <tissue evidence="9">Whole body</tissue>
    </source>
</reference>
<evidence type="ECO:0000256" key="2">
    <source>
        <dbReference type="ARBA" id="ARBA00022729"/>
    </source>
</evidence>
<feature type="active site" description="Charge relay system" evidence="7">
    <location>
        <position position="415"/>
    </location>
</feature>
<dbReference type="InterPro" id="IPR000073">
    <property type="entry name" value="AB_hydrolase_1"/>
</dbReference>
<dbReference type="EMBL" id="JBEHCU010007297">
    <property type="protein sequence ID" value="KAL1395104.1"/>
    <property type="molecule type" value="Genomic_DNA"/>
</dbReference>
<dbReference type="InterPro" id="IPR029058">
    <property type="entry name" value="AB_hydrolase_fold"/>
</dbReference>
<keyword evidence="3" id="KW-0378">Hydrolase</keyword>
<comment type="caution">
    <text evidence="9">The sequence shown here is derived from an EMBL/GenBank/DDBJ whole genome shotgun (WGS) entry which is preliminary data.</text>
</comment>
<dbReference type="PIRSF" id="PIRSF000862">
    <property type="entry name" value="Steryl_ester_lip"/>
    <property type="match status" value="1"/>
</dbReference>
<evidence type="ECO:0000256" key="4">
    <source>
        <dbReference type="ARBA" id="ARBA00022963"/>
    </source>
</evidence>
<evidence type="ECO:0000256" key="1">
    <source>
        <dbReference type="ARBA" id="ARBA00010701"/>
    </source>
</evidence>
<feature type="domain" description="AB hydrolase-1" evidence="8">
    <location>
        <begin position="117"/>
        <end position="248"/>
    </location>
</feature>
<evidence type="ECO:0000259" key="8">
    <source>
        <dbReference type="Pfam" id="PF00561"/>
    </source>
</evidence>
<evidence type="ECO:0000256" key="3">
    <source>
        <dbReference type="ARBA" id="ARBA00022801"/>
    </source>
</evidence>